<feature type="transmembrane region" description="Helical" evidence="10">
    <location>
        <begin position="50"/>
        <end position="70"/>
    </location>
</feature>
<keyword evidence="7" id="KW-0406">Ion transport</keyword>
<dbReference type="CDD" id="cd13139">
    <property type="entry name" value="MATE_like_14"/>
    <property type="match status" value="1"/>
</dbReference>
<evidence type="ECO:0000256" key="6">
    <source>
        <dbReference type="ARBA" id="ARBA00022989"/>
    </source>
</evidence>
<feature type="transmembrane region" description="Helical" evidence="10">
    <location>
        <begin position="292"/>
        <end position="312"/>
    </location>
</feature>
<dbReference type="EMBL" id="SHAH01000098">
    <property type="protein sequence ID" value="RZO74506.1"/>
    <property type="molecule type" value="Genomic_DNA"/>
</dbReference>
<dbReference type="GO" id="GO:0015297">
    <property type="term" value="F:antiporter activity"/>
    <property type="evidence" value="ECO:0007669"/>
    <property type="project" value="UniProtKB-KW"/>
</dbReference>
<accession>A0A520RWA0</accession>
<dbReference type="InterPro" id="IPR002528">
    <property type="entry name" value="MATE_fam"/>
</dbReference>
<evidence type="ECO:0000256" key="3">
    <source>
        <dbReference type="ARBA" id="ARBA00022449"/>
    </source>
</evidence>
<proteinExistence type="predicted"/>
<name>A0A520RWA0_9GAMM</name>
<keyword evidence="8 10" id="KW-0472">Membrane</keyword>
<feature type="transmembrane region" description="Helical" evidence="10">
    <location>
        <begin position="108"/>
        <end position="133"/>
    </location>
</feature>
<feature type="transmembrane region" description="Helical" evidence="10">
    <location>
        <begin position="76"/>
        <end position="96"/>
    </location>
</feature>
<comment type="subcellular location">
    <subcellularLocation>
        <location evidence="1">Cell inner membrane</location>
        <topology evidence="1">Multi-pass membrane protein</topology>
    </subcellularLocation>
</comment>
<feature type="transmembrane region" description="Helical" evidence="10">
    <location>
        <begin position="344"/>
        <end position="365"/>
    </location>
</feature>
<keyword evidence="6 10" id="KW-1133">Transmembrane helix</keyword>
<dbReference type="PANTHER" id="PTHR43298:SF2">
    <property type="entry name" value="FMN_FAD EXPORTER YEEO-RELATED"/>
    <property type="match status" value="1"/>
</dbReference>
<organism evidence="11 12">
    <name type="scientific">OM182 bacterium</name>
    <dbReference type="NCBI Taxonomy" id="2510334"/>
    <lineage>
        <taxon>Bacteria</taxon>
        <taxon>Pseudomonadati</taxon>
        <taxon>Pseudomonadota</taxon>
        <taxon>Gammaproteobacteria</taxon>
        <taxon>OMG group</taxon>
        <taxon>OM182 clade</taxon>
    </lineage>
</organism>
<keyword evidence="5 10" id="KW-0812">Transmembrane</keyword>
<keyword evidence="3" id="KW-0050">Antiport</keyword>
<evidence type="ECO:0000256" key="10">
    <source>
        <dbReference type="SAM" id="Phobius"/>
    </source>
</evidence>
<evidence type="ECO:0000256" key="8">
    <source>
        <dbReference type="ARBA" id="ARBA00023136"/>
    </source>
</evidence>
<dbReference type="PIRSF" id="PIRSF006603">
    <property type="entry name" value="DinF"/>
    <property type="match status" value="1"/>
</dbReference>
<evidence type="ECO:0000313" key="12">
    <source>
        <dbReference type="Proteomes" id="UP000320404"/>
    </source>
</evidence>
<dbReference type="GO" id="GO:0042910">
    <property type="term" value="F:xenobiotic transmembrane transporter activity"/>
    <property type="evidence" value="ECO:0007669"/>
    <property type="project" value="InterPro"/>
</dbReference>
<dbReference type="GO" id="GO:0005886">
    <property type="term" value="C:plasma membrane"/>
    <property type="evidence" value="ECO:0007669"/>
    <property type="project" value="UniProtKB-SubCell"/>
</dbReference>
<evidence type="ECO:0000256" key="5">
    <source>
        <dbReference type="ARBA" id="ARBA00022692"/>
    </source>
</evidence>
<dbReference type="GO" id="GO:0006811">
    <property type="term" value="P:monoatomic ion transport"/>
    <property type="evidence" value="ECO:0007669"/>
    <property type="project" value="UniProtKB-KW"/>
</dbReference>
<feature type="transmembrane region" description="Helical" evidence="10">
    <location>
        <begin position="411"/>
        <end position="431"/>
    </location>
</feature>
<dbReference type="InterPro" id="IPR050222">
    <property type="entry name" value="MATE_MdtK"/>
</dbReference>
<feature type="transmembrane region" description="Helical" evidence="10">
    <location>
        <begin position="211"/>
        <end position="233"/>
    </location>
</feature>
<keyword evidence="2" id="KW-0813">Transport</keyword>
<protein>
    <recommendedName>
        <fullName evidence="9">Multidrug-efflux transporter</fullName>
    </recommendedName>
</protein>
<evidence type="ECO:0000256" key="9">
    <source>
        <dbReference type="ARBA" id="ARBA00031636"/>
    </source>
</evidence>
<keyword evidence="4" id="KW-1003">Cell membrane</keyword>
<dbReference type="AlphaFoldDB" id="A0A520RWA0"/>
<sequence length="467" mass="49676">MTTEKSESGWQLFKQAIAGDTEINYTEGSIARVTLLLAIPMILEMAMESVFAVVDIFFVSGLGTAAVATVGLTEAVITLLYAIAIGLSMGATAMVARRIGEKDPEAASIAAGQVIWLGVFVSVMVGLLGLVFAREILMLMGAEESVIETGVGYTRLMFGACFSIVFLFLINAIFRGAGDATIAMKALWLANGINIVLDPCLIYGVGPFPELGVTGAAVATNIGRTIGALYGLYHLVGGKGRLQLHTKDMGLRMSIVWSLVRISVGGVAQFLVATASWVFLMSIVSGFGSGAVAGYTIAVRVVMFSILPAWGLSNATATLVGQNLGAGLIERADTTTWKIAQYNAAYMAFAAILMLIFDDQIASFFTSEADVLAYAIECLQIFAYGYVGWGFGMAVIQAFNGAGDTMTPTYINVFCFWIVQVPLAYVLALTLGWGPVGVFWAVFAADNLTCVIGVIAFRRGKWKLRTV</sequence>
<evidence type="ECO:0000256" key="2">
    <source>
        <dbReference type="ARBA" id="ARBA00022448"/>
    </source>
</evidence>
<dbReference type="InterPro" id="IPR048279">
    <property type="entry name" value="MdtK-like"/>
</dbReference>
<feature type="transmembrane region" description="Helical" evidence="10">
    <location>
        <begin position="437"/>
        <end position="457"/>
    </location>
</feature>
<evidence type="ECO:0000256" key="7">
    <source>
        <dbReference type="ARBA" id="ARBA00023065"/>
    </source>
</evidence>
<evidence type="ECO:0000313" key="11">
    <source>
        <dbReference type="EMBL" id="RZO74506.1"/>
    </source>
</evidence>
<feature type="transmembrane region" description="Helical" evidence="10">
    <location>
        <begin position="153"/>
        <end position="174"/>
    </location>
</feature>
<dbReference type="Pfam" id="PF01554">
    <property type="entry name" value="MatE"/>
    <property type="match status" value="2"/>
</dbReference>
<evidence type="ECO:0000256" key="4">
    <source>
        <dbReference type="ARBA" id="ARBA00022475"/>
    </source>
</evidence>
<dbReference type="Proteomes" id="UP000320404">
    <property type="component" value="Unassembled WGS sequence"/>
</dbReference>
<dbReference type="NCBIfam" id="TIGR00797">
    <property type="entry name" value="matE"/>
    <property type="match status" value="1"/>
</dbReference>
<reference evidence="11 12" key="1">
    <citation type="submission" date="2019-02" db="EMBL/GenBank/DDBJ databases">
        <title>Prokaryotic population dynamics and viral predation in marine succession experiment using metagenomics: the confinement effect.</title>
        <authorList>
            <person name="Haro-Moreno J.M."/>
            <person name="Rodriguez-Valera F."/>
            <person name="Lopez-Perez M."/>
        </authorList>
    </citation>
    <scope>NUCLEOTIDE SEQUENCE [LARGE SCALE GENOMIC DNA]</scope>
    <source>
        <strain evidence="11">MED-G158</strain>
    </source>
</reference>
<comment type="caution">
    <text evidence="11">The sequence shown here is derived from an EMBL/GenBank/DDBJ whole genome shotgun (WGS) entry which is preliminary data.</text>
</comment>
<feature type="transmembrane region" description="Helical" evidence="10">
    <location>
        <begin position="371"/>
        <end position="399"/>
    </location>
</feature>
<feature type="transmembrane region" description="Helical" evidence="10">
    <location>
        <begin position="254"/>
        <end position="280"/>
    </location>
</feature>
<feature type="transmembrane region" description="Helical" evidence="10">
    <location>
        <begin position="186"/>
        <end position="205"/>
    </location>
</feature>
<gene>
    <name evidence="11" type="ORF">EVA69_05830</name>
</gene>
<dbReference type="PANTHER" id="PTHR43298">
    <property type="entry name" value="MULTIDRUG RESISTANCE PROTEIN NORM-RELATED"/>
    <property type="match status" value="1"/>
</dbReference>
<evidence type="ECO:0000256" key="1">
    <source>
        <dbReference type="ARBA" id="ARBA00004429"/>
    </source>
</evidence>